<dbReference type="Gene3D" id="1.20.1250.40">
    <property type="match status" value="1"/>
</dbReference>
<evidence type="ECO:0000259" key="5">
    <source>
        <dbReference type="SMART" id="SM00657"/>
    </source>
</evidence>
<proteinExistence type="inferred from homology"/>
<dbReference type="GO" id="GO:0000166">
    <property type="term" value="F:nucleotide binding"/>
    <property type="evidence" value="ECO:0007669"/>
    <property type="project" value="InterPro"/>
</dbReference>
<evidence type="ECO:0000313" key="6">
    <source>
        <dbReference type="EMBL" id="CAD5113384.1"/>
    </source>
</evidence>
<dbReference type="InterPro" id="IPR006590">
    <property type="entry name" value="RNA_pol_Rpb4/RPC9_core"/>
</dbReference>
<dbReference type="GO" id="GO:0006352">
    <property type="term" value="P:DNA-templated transcription initiation"/>
    <property type="evidence" value="ECO:0007669"/>
    <property type="project" value="InterPro"/>
</dbReference>
<reference evidence="6 7" key="1">
    <citation type="submission" date="2020-08" db="EMBL/GenBank/DDBJ databases">
        <authorList>
            <person name="Hejnol A."/>
        </authorList>
    </citation>
    <scope>NUCLEOTIDE SEQUENCE [LARGE SCALE GENOMIC DNA]</scope>
</reference>
<dbReference type="InterPro" id="IPR045222">
    <property type="entry name" value="Rpb4-like"/>
</dbReference>
<comment type="similarity">
    <text evidence="3">Belongs to the eukaryotic RPB4 RNA polymerase subunit family.</text>
</comment>
<sequence>MATNTNQQSDQQEEDASDLTFPKEFDNAETLLTSEVLMLLEHRKQQNEANDDDTELSEVFMKTLSYCQRFSKMLMSKKLHRFELAALANLCPETADEAKSLIPSLESRFEDDDIQAILDEIKTHRSFQY</sequence>
<dbReference type="AlphaFoldDB" id="A0A7I8VAV9"/>
<accession>A0A7I8VAV9</accession>
<evidence type="ECO:0000256" key="2">
    <source>
        <dbReference type="ARBA" id="ARBA00023242"/>
    </source>
</evidence>
<protein>
    <submittedName>
        <fullName evidence="6">DgyrCDS2557</fullName>
    </submittedName>
</protein>
<dbReference type="InterPro" id="IPR005574">
    <property type="entry name" value="Rpb4/RPC9"/>
</dbReference>
<dbReference type="SMART" id="SM00657">
    <property type="entry name" value="RPOL4c"/>
    <property type="match status" value="1"/>
</dbReference>
<name>A0A7I8VAV9_9ANNE</name>
<feature type="domain" description="RNA polymerase Rpb4/RPC9 core" evidence="5">
    <location>
        <begin position="23"/>
        <end position="128"/>
    </location>
</feature>
<gene>
    <name evidence="6" type="ORF">DGYR_LOCUS2386</name>
</gene>
<dbReference type="InterPro" id="IPR010997">
    <property type="entry name" value="HRDC-like_sf"/>
</dbReference>
<dbReference type="Pfam" id="PF03874">
    <property type="entry name" value="RNA_pol_Rpb4"/>
    <property type="match status" value="1"/>
</dbReference>
<comment type="caution">
    <text evidence="6">The sequence shown here is derived from an EMBL/GenBank/DDBJ whole genome shotgun (WGS) entry which is preliminary data.</text>
</comment>
<dbReference type="InterPro" id="IPR038324">
    <property type="entry name" value="Rpb4/RPC9_sf"/>
</dbReference>
<dbReference type="SUPFAM" id="SSF47819">
    <property type="entry name" value="HRDC-like"/>
    <property type="match status" value="1"/>
</dbReference>
<dbReference type="PANTHER" id="PTHR21297">
    <property type="entry name" value="DNA-DIRECTED RNA POLYMERASE II"/>
    <property type="match status" value="1"/>
</dbReference>
<keyword evidence="7" id="KW-1185">Reference proteome</keyword>
<comment type="subcellular location">
    <subcellularLocation>
        <location evidence="1">Nucleus</location>
    </subcellularLocation>
</comment>
<dbReference type="Proteomes" id="UP000549394">
    <property type="component" value="Unassembled WGS sequence"/>
</dbReference>
<feature type="region of interest" description="Disordered" evidence="4">
    <location>
        <begin position="1"/>
        <end position="24"/>
    </location>
</feature>
<dbReference type="EMBL" id="CAJFCJ010000003">
    <property type="protein sequence ID" value="CAD5113384.1"/>
    <property type="molecule type" value="Genomic_DNA"/>
</dbReference>
<evidence type="ECO:0000256" key="4">
    <source>
        <dbReference type="SAM" id="MobiDB-lite"/>
    </source>
</evidence>
<evidence type="ECO:0000256" key="1">
    <source>
        <dbReference type="ARBA" id="ARBA00004123"/>
    </source>
</evidence>
<dbReference type="GO" id="GO:0030880">
    <property type="term" value="C:RNA polymerase complex"/>
    <property type="evidence" value="ECO:0007669"/>
    <property type="project" value="InterPro"/>
</dbReference>
<evidence type="ECO:0000313" key="7">
    <source>
        <dbReference type="Proteomes" id="UP000549394"/>
    </source>
</evidence>
<dbReference type="GO" id="GO:0005634">
    <property type="term" value="C:nucleus"/>
    <property type="evidence" value="ECO:0007669"/>
    <property type="project" value="UniProtKB-SubCell"/>
</dbReference>
<evidence type="ECO:0000256" key="3">
    <source>
        <dbReference type="ARBA" id="ARBA00025724"/>
    </source>
</evidence>
<organism evidence="6 7">
    <name type="scientific">Dimorphilus gyrociliatus</name>
    <dbReference type="NCBI Taxonomy" id="2664684"/>
    <lineage>
        <taxon>Eukaryota</taxon>
        <taxon>Metazoa</taxon>
        <taxon>Spiralia</taxon>
        <taxon>Lophotrochozoa</taxon>
        <taxon>Annelida</taxon>
        <taxon>Polychaeta</taxon>
        <taxon>Polychaeta incertae sedis</taxon>
        <taxon>Dinophilidae</taxon>
        <taxon>Dimorphilus</taxon>
    </lineage>
</organism>
<dbReference type="OrthoDB" id="2186918at2759"/>
<keyword evidence="2" id="KW-0539">Nucleus</keyword>